<comment type="caution">
    <text evidence="1">The sequence shown here is derived from an EMBL/GenBank/DDBJ whole genome shotgun (WGS) entry which is preliminary data.</text>
</comment>
<name>A0A2S6C8B0_9PEZI</name>
<dbReference type="AlphaFoldDB" id="A0A2S6C8B0"/>
<accession>A0A2S6C8B0</accession>
<dbReference type="STRING" id="357750.A0A2S6C8B0"/>
<dbReference type="PANTHER" id="PTHR48174">
    <property type="entry name" value="DUF946 FAMILY PROTEIN"/>
    <property type="match status" value="1"/>
</dbReference>
<dbReference type="EMBL" id="PNEN01000528">
    <property type="protein sequence ID" value="PPJ55974.1"/>
    <property type="molecule type" value="Genomic_DNA"/>
</dbReference>
<dbReference type="Pfam" id="PF06101">
    <property type="entry name" value="Vps62"/>
    <property type="match status" value="1"/>
</dbReference>
<dbReference type="Proteomes" id="UP000237631">
    <property type="component" value="Unassembled WGS sequence"/>
</dbReference>
<dbReference type="PANTHER" id="PTHR48174:SF5">
    <property type="entry name" value="VACUOLAR PROTEIN SORTING-ASSOCIATED PROTEIN 62"/>
    <property type="match status" value="1"/>
</dbReference>
<evidence type="ECO:0000313" key="2">
    <source>
        <dbReference type="Proteomes" id="UP000237631"/>
    </source>
</evidence>
<dbReference type="OrthoDB" id="188042at2759"/>
<evidence type="ECO:0008006" key="3">
    <source>
        <dbReference type="Google" id="ProtNLM"/>
    </source>
</evidence>
<keyword evidence="2" id="KW-1185">Reference proteome</keyword>
<dbReference type="InterPro" id="IPR009291">
    <property type="entry name" value="Vps62"/>
</dbReference>
<gene>
    <name evidence="1" type="ORF">CBER1_03568</name>
</gene>
<evidence type="ECO:0000313" key="1">
    <source>
        <dbReference type="EMBL" id="PPJ55974.1"/>
    </source>
</evidence>
<organism evidence="1 2">
    <name type="scientific">Cercospora berteroae</name>
    <dbReference type="NCBI Taxonomy" id="357750"/>
    <lineage>
        <taxon>Eukaryota</taxon>
        <taxon>Fungi</taxon>
        <taxon>Dikarya</taxon>
        <taxon>Ascomycota</taxon>
        <taxon>Pezizomycotina</taxon>
        <taxon>Dothideomycetes</taxon>
        <taxon>Dothideomycetidae</taxon>
        <taxon>Mycosphaerellales</taxon>
        <taxon>Mycosphaerellaceae</taxon>
        <taxon>Cercospora</taxon>
    </lineage>
</organism>
<proteinExistence type="predicted"/>
<protein>
    <recommendedName>
        <fullName evidence="3">Vacuolar protein sorting-associated protein 62</fullName>
    </recommendedName>
</protein>
<sequence length="354" mass="39002">MLVSILITAGAAAAVPLERRQSSIPSSIPSFVTEFAPIFRLHSAELYMPSDIYTHIANTSPYLNLTSLPPDSYPNPLTLSNLDQLNTIQNSNSGNDIYLTSISDPTTSPRPAYLHGTTPDPVTHATPNTTASTIITVLKPNSTLDAFYFTFYSFNDGGFYPSFAPILNIGNHVGDWEHIMIRFVHGVPAKVYFSQHSSGQAIPYEAAEKYENTGRIVAYVANGTHANYKDTGDHDHTIPGVELPEGPVEDYTDDQGLVWDSTIDAYWFEYEMESGRFTAYDDGEGDATPVNFLYFDGKWGDMRYPEDDERQECFWGIEGLCRYSGGPTGPKDKDLGREGVCPDGEEVCEALGGI</sequence>
<reference evidence="2" key="1">
    <citation type="journal article" date="2017" name="bioRxiv">
        <title>Conservation of a gene cluster reveals novel cercosporin biosynthetic mechanisms and extends production to the genus Colletotrichum.</title>
        <authorList>
            <person name="de Jonge R."/>
            <person name="Ebert M.K."/>
            <person name="Huitt-Roehl C.R."/>
            <person name="Pal P."/>
            <person name="Suttle J.C."/>
            <person name="Spanner R.E."/>
            <person name="Neubauer J.D."/>
            <person name="Jurick W.M.II."/>
            <person name="Stott K.A."/>
            <person name="Secor G.A."/>
            <person name="Thomma B.P.H.J."/>
            <person name="Van de Peer Y."/>
            <person name="Townsend C.A."/>
            <person name="Bolton M.D."/>
        </authorList>
    </citation>
    <scope>NUCLEOTIDE SEQUENCE [LARGE SCALE GENOMIC DNA]</scope>
    <source>
        <strain evidence="2">CBS538.71</strain>
    </source>
</reference>